<name>A0A9X8JK33_9GAMM</name>
<sequence length="312" mass="33049">MKHIPFITVTGLATLLGATLVANVQAQDAGFVSRIDLKANQIPIRTGKNAEAITQIPANFKFVTPGKLTIAVSSLSSPPLSLLADDNKTVVGSDADIARLVADSLGLELKLVPASWEDWPLGITAGKYDAAIFNIAVTKLRKEKFDFATYRIDTLGFYVKSTSKITSINKPEDVAGLKVIVGSGTNQENILLGWDRQNRANGLTPVQPVYVTDDAAANLSIQSGRVDAFFGPHSIGAYKAALTGKTRMVGKGPTVAYVAVTTQKGNGLAQPISTAINGSIHNGSYAQVLDRWGEDDEKITQSVVSPPGIGDE</sequence>
<dbReference type="RefSeq" id="WP_129711172.1">
    <property type="nucleotide sequence ID" value="NZ_JBEHFA010000003.1"/>
</dbReference>
<evidence type="ECO:0000256" key="1">
    <source>
        <dbReference type="ARBA" id="ARBA00010333"/>
    </source>
</evidence>
<gene>
    <name evidence="5" type="ORF">CLR69_04395</name>
</gene>
<dbReference type="PANTHER" id="PTHR35936:SF17">
    <property type="entry name" value="ARGININE-BINDING EXTRACELLULAR PROTEIN ARTP"/>
    <property type="match status" value="1"/>
</dbReference>
<evidence type="ECO:0000313" key="6">
    <source>
        <dbReference type="Proteomes" id="UP001138460"/>
    </source>
</evidence>
<dbReference type="Proteomes" id="UP001138460">
    <property type="component" value="Unassembled WGS sequence"/>
</dbReference>
<organism evidence="5 6">
    <name type="scientific">Pectobacterium zantedeschiae</name>
    <dbReference type="NCBI Taxonomy" id="2034769"/>
    <lineage>
        <taxon>Bacteria</taxon>
        <taxon>Pseudomonadati</taxon>
        <taxon>Pseudomonadota</taxon>
        <taxon>Gammaproteobacteria</taxon>
        <taxon>Enterobacterales</taxon>
        <taxon>Pectobacteriaceae</taxon>
        <taxon>Pectobacterium</taxon>
    </lineage>
</organism>
<evidence type="ECO:0000313" key="5">
    <source>
        <dbReference type="EMBL" id="RYC44283.1"/>
    </source>
</evidence>
<dbReference type="OrthoDB" id="6970383at2"/>
<feature type="chain" id="PRO_5040975620" evidence="3">
    <location>
        <begin position="27"/>
        <end position="312"/>
    </location>
</feature>
<reference evidence="5 6" key="1">
    <citation type="journal article" date="2018" name="Syst. Appl. Microbiol.">
        <title>Pectobacterium zantedeschiae sp. nov. a new species of a soft rot pathogen isolated from Calla lily (Zantedeschia spp.).</title>
        <authorList>
            <person name="Waleron M."/>
            <person name="Misztak A."/>
            <person name="Waleron M."/>
            <person name="Franczuk M."/>
            <person name="Jonca J."/>
            <person name="Wielgomas B."/>
            <person name="Mikicinski A."/>
            <person name="Popovic T."/>
            <person name="Waleron K."/>
        </authorList>
    </citation>
    <scope>NUCLEOTIDE SEQUENCE [LARGE SCALE GENOMIC DNA]</scope>
    <source>
        <strain evidence="5 6">9M</strain>
    </source>
</reference>
<dbReference type="EMBL" id="NWTM01000001">
    <property type="protein sequence ID" value="RYC44283.1"/>
    <property type="molecule type" value="Genomic_DNA"/>
</dbReference>
<dbReference type="PANTHER" id="PTHR35936">
    <property type="entry name" value="MEMBRANE-BOUND LYTIC MUREIN TRANSGLYCOSYLASE F"/>
    <property type="match status" value="1"/>
</dbReference>
<dbReference type="InterPro" id="IPR001638">
    <property type="entry name" value="Solute-binding_3/MltF_N"/>
</dbReference>
<dbReference type="Pfam" id="PF00497">
    <property type="entry name" value="SBP_bac_3"/>
    <property type="match status" value="1"/>
</dbReference>
<evidence type="ECO:0000259" key="4">
    <source>
        <dbReference type="SMART" id="SM00062"/>
    </source>
</evidence>
<protein>
    <submittedName>
        <fullName evidence="5">ABC transporter substrate-binding protein</fullName>
    </submittedName>
</protein>
<evidence type="ECO:0000256" key="2">
    <source>
        <dbReference type="ARBA" id="ARBA00022729"/>
    </source>
</evidence>
<accession>A0A9X8JK33</accession>
<dbReference type="SMART" id="SM00062">
    <property type="entry name" value="PBPb"/>
    <property type="match status" value="1"/>
</dbReference>
<feature type="domain" description="Solute-binding protein family 3/N-terminal" evidence="4">
    <location>
        <begin position="67"/>
        <end position="296"/>
    </location>
</feature>
<dbReference type="Gene3D" id="3.40.190.10">
    <property type="entry name" value="Periplasmic binding protein-like II"/>
    <property type="match status" value="2"/>
</dbReference>
<proteinExistence type="inferred from homology"/>
<comment type="similarity">
    <text evidence="1">Belongs to the bacterial solute-binding protein 3 family.</text>
</comment>
<evidence type="ECO:0000256" key="3">
    <source>
        <dbReference type="SAM" id="SignalP"/>
    </source>
</evidence>
<keyword evidence="2 3" id="KW-0732">Signal</keyword>
<comment type="caution">
    <text evidence="5">The sequence shown here is derived from an EMBL/GenBank/DDBJ whole genome shotgun (WGS) entry which is preliminary data.</text>
</comment>
<feature type="signal peptide" evidence="3">
    <location>
        <begin position="1"/>
        <end position="26"/>
    </location>
</feature>
<dbReference type="AlphaFoldDB" id="A0A9X8JK33"/>
<keyword evidence="6" id="KW-1185">Reference proteome</keyword>
<dbReference type="SUPFAM" id="SSF53850">
    <property type="entry name" value="Periplasmic binding protein-like II"/>
    <property type="match status" value="1"/>
</dbReference>